<protein>
    <submittedName>
        <fullName evidence="1">Uncharacterized protein</fullName>
    </submittedName>
</protein>
<dbReference type="Proteomes" id="UP000202958">
    <property type="component" value="Segment"/>
</dbReference>
<proteinExistence type="predicted"/>
<organism evidence="1 2">
    <name type="scientific">Sinorhizobium phage phiN3</name>
    <dbReference type="NCBI Taxonomy" id="1647405"/>
    <lineage>
        <taxon>Viruses</taxon>
        <taxon>Duplodnaviria</taxon>
        <taxon>Heunggongvirae</taxon>
        <taxon>Uroviricota</taxon>
        <taxon>Caudoviricetes</taxon>
        <taxon>Emdodecavirus</taxon>
        <taxon>Emdodecavirus N3</taxon>
    </lineage>
</organism>
<reference evidence="1 2" key="1">
    <citation type="submission" date="2015-04" db="EMBL/GenBank/DDBJ databases">
        <authorList>
            <person name="Hodson T.S."/>
            <person name="Hyde J.R."/>
            <person name="Schouten J.T."/>
            <person name="Crockett J.T."/>
            <person name="Smith T.A."/>
            <person name="Merrill B.D."/>
            <person name="Crook M.B."/>
            <person name="Griffitts J.S."/>
            <person name="Burnett S.H."/>
            <person name="Grose J.H."/>
            <person name="Breakwell D.P."/>
        </authorList>
    </citation>
    <scope>NUCLEOTIDE SEQUENCE [LARGE SCALE GENOMIC DNA]</scope>
</reference>
<dbReference type="RefSeq" id="YP_009212313.1">
    <property type="nucleotide sequence ID" value="NC_028945.1"/>
</dbReference>
<dbReference type="GeneID" id="26638802"/>
<sequence>MTLIVEVGSLIRRPFIRALEVLITKGHLKEYREVKGWITSDFHLKGISKVGADNLKRWMKELSI</sequence>
<accession>A0A0F6SJ00</accession>
<name>A0A0F6SJ00_9CAUD</name>
<gene>
    <name evidence="1" type="ORF">PHIN3_73</name>
</gene>
<dbReference type="KEGG" id="vg:26638802"/>
<evidence type="ECO:0000313" key="2">
    <source>
        <dbReference type="Proteomes" id="UP000202958"/>
    </source>
</evidence>
<evidence type="ECO:0000313" key="1">
    <source>
        <dbReference type="EMBL" id="AKF13338.1"/>
    </source>
</evidence>
<dbReference type="EMBL" id="KR052482">
    <property type="protein sequence ID" value="AKF13338.1"/>
    <property type="molecule type" value="Genomic_DNA"/>
</dbReference>
<keyword evidence="2" id="KW-1185">Reference proteome</keyword>